<gene>
    <name evidence="1" type="ORF">MENT_LOCUS14316</name>
</gene>
<sequence length="249" mass="28172">MVNTRHMIPYLAYDQCMLRPGQKHQGSYGFIFERPGNMLCDMLLICYPGQLSGNNTLNGLITSIPYRMSKHEANPISQLCAEKRQEYCKIDGACKVTEPPFYIWHGIMLSSKYEKPAGFNESIFTTTIKLSFTKRTYVLNKTSLFAIELGAKDHFATRVREMSKEVKNGKAKLVPGDIIRMGDGRKLSEKFYEHVNIGAYLHNYTGIWTLGLDMLPTTGQRILNLFVYKGCACGMEAWVGFKDSAGSYV</sequence>
<reference evidence="1 2" key="1">
    <citation type="submission" date="2020-08" db="EMBL/GenBank/DDBJ databases">
        <authorList>
            <person name="Koutsovoulos G."/>
            <person name="Danchin GJ E."/>
        </authorList>
    </citation>
    <scope>NUCLEOTIDE SEQUENCE [LARGE SCALE GENOMIC DNA]</scope>
</reference>
<protein>
    <submittedName>
        <fullName evidence="1">Uncharacterized protein</fullName>
    </submittedName>
</protein>
<dbReference type="EMBL" id="CAJEWN010000080">
    <property type="protein sequence ID" value="CAD2160545.1"/>
    <property type="molecule type" value="Genomic_DNA"/>
</dbReference>
<comment type="caution">
    <text evidence="1">The sequence shown here is derived from an EMBL/GenBank/DDBJ whole genome shotgun (WGS) entry which is preliminary data.</text>
</comment>
<name>A0A6V7ULB2_MELEN</name>
<organism evidence="1 2">
    <name type="scientific">Meloidogyne enterolobii</name>
    <name type="common">Root-knot nematode worm</name>
    <name type="synonym">Meloidogyne mayaguensis</name>
    <dbReference type="NCBI Taxonomy" id="390850"/>
    <lineage>
        <taxon>Eukaryota</taxon>
        <taxon>Metazoa</taxon>
        <taxon>Ecdysozoa</taxon>
        <taxon>Nematoda</taxon>
        <taxon>Chromadorea</taxon>
        <taxon>Rhabditida</taxon>
        <taxon>Tylenchina</taxon>
        <taxon>Tylenchomorpha</taxon>
        <taxon>Tylenchoidea</taxon>
        <taxon>Meloidogynidae</taxon>
        <taxon>Meloidogyninae</taxon>
        <taxon>Meloidogyne</taxon>
    </lineage>
</organism>
<evidence type="ECO:0000313" key="1">
    <source>
        <dbReference type="EMBL" id="CAD2160545.1"/>
    </source>
</evidence>
<dbReference type="OrthoDB" id="5899208at2759"/>
<evidence type="ECO:0000313" key="2">
    <source>
        <dbReference type="Proteomes" id="UP000580250"/>
    </source>
</evidence>
<dbReference type="Proteomes" id="UP000580250">
    <property type="component" value="Unassembled WGS sequence"/>
</dbReference>
<proteinExistence type="predicted"/>
<dbReference type="AlphaFoldDB" id="A0A6V7ULB2"/>
<accession>A0A6V7ULB2</accession>